<sequence>MSKGEQTGKGAAAAVLLAVAAAGCGGAVNGDGVPPSSVEQKADTLTRQALDAIRPVTGAKDVPAGDGAWRKCGTETPGQHRYQYTYTVRLTVPQDRTQDVLDAARAHFTREGYRPDLPDPQNPRAGARDPHSSWWVAVGSTKGTASMFVTADSGCVFTTHDPRTAGS</sequence>
<accession>A0ABS7QCT4</accession>
<evidence type="ECO:0000313" key="3">
    <source>
        <dbReference type="Proteomes" id="UP000778578"/>
    </source>
</evidence>
<organism evidence="2 3">
    <name type="scientific">Actinacidiphila acidipaludis</name>
    <dbReference type="NCBI Taxonomy" id="2873382"/>
    <lineage>
        <taxon>Bacteria</taxon>
        <taxon>Bacillati</taxon>
        <taxon>Actinomycetota</taxon>
        <taxon>Actinomycetes</taxon>
        <taxon>Kitasatosporales</taxon>
        <taxon>Streptomycetaceae</taxon>
        <taxon>Actinacidiphila</taxon>
    </lineage>
</organism>
<dbReference type="PROSITE" id="PS51257">
    <property type="entry name" value="PROKAR_LIPOPROTEIN"/>
    <property type="match status" value="1"/>
</dbReference>
<feature type="region of interest" description="Disordered" evidence="1">
    <location>
        <begin position="111"/>
        <end position="131"/>
    </location>
</feature>
<comment type="caution">
    <text evidence="2">The sequence shown here is derived from an EMBL/GenBank/DDBJ whole genome shotgun (WGS) entry which is preliminary data.</text>
</comment>
<keyword evidence="3" id="KW-1185">Reference proteome</keyword>
<evidence type="ECO:0008006" key="4">
    <source>
        <dbReference type="Google" id="ProtNLM"/>
    </source>
</evidence>
<evidence type="ECO:0000256" key="1">
    <source>
        <dbReference type="SAM" id="MobiDB-lite"/>
    </source>
</evidence>
<protein>
    <recommendedName>
        <fullName evidence="4">Lipoprotein</fullName>
    </recommendedName>
</protein>
<proteinExistence type="predicted"/>
<dbReference type="EMBL" id="JAINZZ010000036">
    <property type="protein sequence ID" value="MBY8880788.1"/>
    <property type="molecule type" value="Genomic_DNA"/>
</dbReference>
<dbReference type="Proteomes" id="UP000778578">
    <property type="component" value="Unassembled WGS sequence"/>
</dbReference>
<evidence type="ECO:0000313" key="2">
    <source>
        <dbReference type="EMBL" id="MBY8880788.1"/>
    </source>
</evidence>
<name>A0ABS7QCT4_9ACTN</name>
<reference evidence="2 3" key="1">
    <citation type="submission" date="2021-08" db="EMBL/GenBank/DDBJ databases">
        <title>WGS of actinomycetes from Thailand.</title>
        <authorList>
            <person name="Thawai C."/>
        </authorList>
    </citation>
    <scope>NUCLEOTIDE SEQUENCE [LARGE SCALE GENOMIC DNA]</scope>
    <source>
        <strain evidence="2 3">PLK6-54</strain>
    </source>
</reference>
<dbReference type="RefSeq" id="WP_222966156.1">
    <property type="nucleotide sequence ID" value="NZ_JAINZZ010000036.1"/>
</dbReference>
<gene>
    <name evidence="2" type="ORF">K7862_24580</name>
</gene>